<dbReference type="RefSeq" id="WP_188679840.1">
    <property type="nucleotide sequence ID" value="NZ_BMNY01000001.1"/>
</dbReference>
<reference evidence="8" key="2">
    <citation type="submission" date="2022-09" db="EMBL/GenBank/DDBJ databases">
        <authorList>
            <person name="Sun Q."/>
            <person name="Ohkuma M."/>
        </authorList>
    </citation>
    <scope>NUCLEOTIDE SEQUENCE</scope>
    <source>
        <strain evidence="8">JCM 13583</strain>
    </source>
</reference>
<dbReference type="InterPro" id="IPR022968">
    <property type="entry name" value="Tsr3-like"/>
</dbReference>
<name>A0AA37F9F3_9ARCH</name>
<evidence type="ECO:0000313" key="9">
    <source>
        <dbReference type="Proteomes" id="UP000632195"/>
    </source>
</evidence>
<evidence type="ECO:0000256" key="2">
    <source>
        <dbReference type="ARBA" id="ARBA00022490"/>
    </source>
</evidence>
<sequence length="167" mass="18895">MDGARLFYVDLHQDDPRKSTARKLERAGLIEKVHMGRCMGMVVLQASSVRVLGPYDRDLVMERGLCAIDGSWNLQHTYSGLSFPYGRRLPGLVPVNPVNYGKVGRLSTSEAMAGALLIIGLERQAMELLSRLKWGPYFYEMNSPILEVYRRCRDEAEILRAEAELFS</sequence>
<organism evidence="8 9">
    <name type="scientific">Thermogymnomonas acidicola</name>
    <dbReference type="NCBI Taxonomy" id="399579"/>
    <lineage>
        <taxon>Archaea</taxon>
        <taxon>Methanobacteriati</taxon>
        <taxon>Thermoplasmatota</taxon>
        <taxon>Thermoplasmata</taxon>
        <taxon>Thermoplasmatales</taxon>
        <taxon>Thermogymnomonas</taxon>
    </lineage>
</organism>
<dbReference type="Pfam" id="PF04034">
    <property type="entry name" value="Ribo_biogen_C"/>
    <property type="match status" value="1"/>
</dbReference>
<accession>A0AA37F9F3</accession>
<keyword evidence="4" id="KW-0698">rRNA processing</keyword>
<dbReference type="GO" id="GO:0006364">
    <property type="term" value="P:rRNA processing"/>
    <property type="evidence" value="ECO:0007669"/>
    <property type="project" value="UniProtKB-KW"/>
</dbReference>
<dbReference type="NCBIfam" id="NF002621">
    <property type="entry name" value="PRK02287.1"/>
    <property type="match status" value="1"/>
</dbReference>
<evidence type="ECO:0000256" key="1">
    <source>
        <dbReference type="ARBA" id="ARBA00014114"/>
    </source>
</evidence>
<evidence type="ECO:0000256" key="3">
    <source>
        <dbReference type="ARBA" id="ARBA00022517"/>
    </source>
</evidence>
<reference evidence="8" key="1">
    <citation type="journal article" date="2014" name="Int. J. Syst. Evol. Microbiol.">
        <title>Complete genome sequence of Corynebacterium casei LMG S-19264T (=DSM 44701T), isolated from a smear-ripened cheese.</title>
        <authorList>
            <consortium name="US DOE Joint Genome Institute (JGI-PGF)"/>
            <person name="Walter F."/>
            <person name="Albersmeier A."/>
            <person name="Kalinowski J."/>
            <person name="Ruckert C."/>
        </authorList>
    </citation>
    <scope>NUCLEOTIDE SEQUENCE</scope>
    <source>
        <strain evidence="8">JCM 13583</strain>
    </source>
</reference>
<evidence type="ECO:0000256" key="6">
    <source>
        <dbReference type="ARBA" id="ARBA00022691"/>
    </source>
</evidence>
<dbReference type="PANTHER" id="PTHR20426">
    <property type="entry name" value="RIBOSOME BIOGENESIS PROTEIN TSR3 HOMOLOG"/>
    <property type="match status" value="1"/>
</dbReference>
<keyword evidence="2" id="KW-0963">Cytoplasm</keyword>
<comment type="caution">
    <text evidence="8">The sequence shown here is derived from an EMBL/GenBank/DDBJ whole genome shotgun (WGS) entry which is preliminary data.</text>
</comment>
<dbReference type="Proteomes" id="UP000632195">
    <property type="component" value="Unassembled WGS sequence"/>
</dbReference>
<evidence type="ECO:0000256" key="4">
    <source>
        <dbReference type="ARBA" id="ARBA00022552"/>
    </source>
</evidence>
<dbReference type="InterPro" id="IPR007177">
    <property type="entry name" value="Tsr3_C"/>
</dbReference>
<protein>
    <recommendedName>
        <fullName evidence="1">16S rRNA aminocarboxypropyltransferase</fullName>
    </recommendedName>
</protein>
<keyword evidence="9" id="KW-1185">Reference proteome</keyword>
<dbReference type="EMBL" id="BMNY01000001">
    <property type="protein sequence ID" value="GGM68963.1"/>
    <property type="molecule type" value="Genomic_DNA"/>
</dbReference>
<keyword evidence="5" id="KW-0808">Transferase</keyword>
<evidence type="ECO:0000313" key="8">
    <source>
        <dbReference type="EMBL" id="GGM68963.1"/>
    </source>
</evidence>
<keyword evidence="6" id="KW-0949">S-adenosyl-L-methionine</keyword>
<keyword evidence="3" id="KW-0690">Ribosome biogenesis</keyword>
<dbReference type="AlphaFoldDB" id="A0AA37F9F3"/>
<gene>
    <name evidence="8" type="ORF">GCM10007108_03870</name>
</gene>
<evidence type="ECO:0000259" key="7">
    <source>
        <dbReference type="Pfam" id="PF04034"/>
    </source>
</evidence>
<feature type="domain" description="16S/18S rRNA aminocarboxypropyltransferase Tsr3 C-terminal" evidence="7">
    <location>
        <begin position="42"/>
        <end position="165"/>
    </location>
</feature>
<evidence type="ECO:0000256" key="5">
    <source>
        <dbReference type="ARBA" id="ARBA00022679"/>
    </source>
</evidence>
<dbReference type="PANTHER" id="PTHR20426:SF0">
    <property type="entry name" value="18S RRNA AMINOCARBOXYPROPYLTRANSFERASE"/>
    <property type="match status" value="1"/>
</dbReference>
<dbReference type="GO" id="GO:0106388">
    <property type="term" value="F:rRNA small subunit aminocarboxypropyltransferase activity"/>
    <property type="evidence" value="ECO:0007669"/>
    <property type="project" value="InterPro"/>
</dbReference>
<proteinExistence type="predicted"/>